<protein>
    <submittedName>
        <fullName evidence="2">Uncharacterized protein</fullName>
    </submittedName>
</protein>
<evidence type="ECO:0000313" key="3">
    <source>
        <dbReference type="Proteomes" id="UP000007115"/>
    </source>
</evidence>
<sequence length="549" mass="62154">MPLASLANILPFLSPSSPRVPKHSPVIQKLTSVISKERPVLRICFPLRIQRGLNSWWEYEEFRIQFRDRQMWRQAFRLDEEDPRETSFDDEVDLSLDELSKRWGHTAAHNSNDPAFKSHWSYSTSSFSSVLDNSLSDASDVSKSSSQRLMELITRLLSATSSTQEDKSSVSIGQVSQPFTSSSSSSKYRSLEQDQPFHPQSVGILSEHTHSSPDSSMSDEIDSDEIQHHRNIALRKLEGGSSAKTKYMCFSTFRNMFRTHKTSTTERISPVQPAVSSLQSKASLEDQGTIRISSEDWASLRDDVLGGLMDILEGVFPFYTESQKAIIMPVEQTENGFRVQEPTQKEDIPTSGLKAALEHIEARNWKDVIFVSYDDTPRSRKFGGAIVLEKGQFVRFLKKLGPTEPASGRVVILTMYSTIQRRDVIKLSQRFKFVDPPSSTKRAKRRKVLEIPDSDDYMVNDADAPREVRNSQDSDSSMSEDEGPSTVHTQSEKLRVYHPSDPEVKTRRITILSDADPRTPDGLLEQYEFVNDDLANIRWAIVHSSPDAP</sequence>
<proteinExistence type="predicted"/>
<evidence type="ECO:0000313" key="2">
    <source>
        <dbReference type="EMBL" id="EHK15916.1"/>
    </source>
</evidence>
<dbReference type="OrthoDB" id="4898829at2759"/>
<dbReference type="InParanoid" id="G9NAQ5"/>
<evidence type="ECO:0000256" key="1">
    <source>
        <dbReference type="SAM" id="MobiDB-lite"/>
    </source>
</evidence>
<feature type="compositionally biased region" description="Basic and acidic residues" evidence="1">
    <location>
        <begin position="463"/>
        <end position="472"/>
    </location>
</feature>
<dbReference type="HOGENOM" id="CLU_496109_0_0_1"/>
<feature type="compositionally biased region" description="Polar residues" evidence="1">
    <location>
        <begin position="163"/>
        <end position="180"/>
    </location>
</feature>
<organism evidence="2 3">
    <name type="scientific">Hypocrea virens (strain Gv29-8 / FGSC 10586)</name>
    <name type="common">Gliocladium virens</name>
    <name type="synonym">Trichoderma virens</name>
    <dbReference type="NCBI Taxonomy" id="413071"/>
    <lineage>
        <taxon>Eukaryota</taxon>
        <taxon>Fungi</taxon>
        <taxon>Dikarya</taxon>
        <taxon>Ascomycota</taxon>
        <taxon>Pezizomycotina</taxon>
        <taxon>Sordariomycetes</taxon>
        <taxon>Hypocreomycetidae</taxon>
        <taxon>Hypocreales</taxon>
        <taxon>Hypocreaceae</taxon>
        <taxon>Trichoderma</taxon>
    </lineage>
</organism>
<feature type="region of interest" description="Disordered" evidence="1">
    <location>
        <begin position="454"/>
        <end position="500"/>
    </location>
</feature>
<accession>G9NAQ5</accession>
<dbReference type="EMBL" id="ABDF02000091">
    <property type="protein sequence ID" value="EHK15916.1"/>
    <property type="molecule type" value="Genomic_DNA"/>
</dbReference>
<dbReference type="VEuPathDB" id="FungiDB:TRIVIDRAFT_227853"/>
<dbReference type="GeneID" id="25792111"/>
<dbReference type="eggNOG" id="ENOG502RKH4">
    <property type="taxonomic scope" value="Eukaryota"/>
</dbReference>
<reference evidence="2 3" key="1">
    <citation type="journal article" date="2011" name="Genome Biol.">
        <title>Comparative genome sequence analysis underscores mycoparasitism as the ancestral life style of Trichoderma.</title>
        <authorList>
            <person name="Kubicek C.P."/>
            <person name="Herrera-Estrella A."/>
            <person name="Seidl-Seiboth V."/>
            <person name="Martinez D.A."/>
            <person name="Druzhinina I.S."/>
            <person name="Thon M."/>
            <person name="Zeilinger S."/>
            <person name="Casas-Flores S."/>
            <person name="Horwitz B.A."/>
            <person name="Mukherjee P.K."/>
            <person name="Mukherjee M."/>
            <person name="Kredics L."/>
            <person name="Alcaraz L.D."/>
            <person name="Aerts A."/>
            <person name="Antal Z."/>
            <person name="Atanasova L."/>
            <person name="Cervantes-Badillo M.G."/>
            <person name="Challacombe J."/>
            <person name="Chertkov O."/>
            <person name="McCluskey K."/>
            <person name="Coulpier F."/>
            <person name="Deshpande N."/>
            <person name="von Doehren H."/>
            <person name="Ebbole D.J."/>
            <person name="Esquivel-Naranjo E.U."/>
            <person name="Fekete E."/>
            <person name="Flipphi M."/>
            <person name="Glaser F."/>
            <person name="Gomez-Rodriguez E.Y."/>
            <person name="Gruber S."/>
            <person name="Han C."/>
            <person name="Henrissat B."/>
            <person name="Hermosa R."/>
            <person name="Hernandez-Onate M."/>
            <person name="Karaffa L."/>
            <person name="Kosti I."/>
            <person name="Le Crom S."/>
            <person name="Lindquist E."/>
            <person name="Lucas S."/>
            <person name="Luebeck M."/>
            <person name="Luebeck P.S."/>
            <person name="Margeot A."/>
            <person name="Metz B."/>
            <person name="Misra M."/>
            <person name="Nevalainen H."/>
            <person name="Omann M."/>
            <person name="Packer N."/>
            <person name="Perrone G."/>
            <person name="Uresti-Rivera E.E."/>
            <person name="Salamov A."/>
            <person name="Schmoll M."/>
            <person name="Seiboth B."/>
            <person name="Shapiro H."/>
            <person name="Sukno S."/>
            <person name="Tamayo-Ramos J.A."/>
            <person name="Tisch D."/>
            <person name="Wiest A."/>
            <person name="Wilkinson H.H."/>
            <person name="Zhang M."/>
            <person name="Coutinho P.M."/>
            <person name="Kenerley C.M."/>
            <person name="Monte E."/>
            <person name="Baker S.E."/>
            <person name="Grigoriev I.V."/>
        </authorList>
    </citation>
    <scope>NUCLEOTIDE SEQUENCE [LARGE SCALE GENOMIC DNA]</scope>
    <source>
        <strain evidence="3">Gv29-8 / FGSC 10586</strain>
    </source>
</reference>
<gene>
    <name evidence="2" type="ORF">TRIVIDRAFT_227853</name>
</gene>
<dbReference type="RefSeq" id="XP_013950124.1">
    <property type="nucleotide sequence ID" value="XM_014094649.1"/>
</dbReference>
<name>G9NAQ5_HYPVG</name>
<comment type="caution">
    <text evidence="2">The sequence shown here is derived from an EMBL/GenBank/DDBJ whole genome shotgun (WGS) entry which is preliminary data.</text>
</comment>
<keyword evidence="3" id="KW-1185">Reference proteome</keyword>
<dbReference type="Proteomes" id="UP000007115">
    <property type="component" value="Unassembled WGS sequence"/>
</dbReference>
<dbReference type="OMA" id="NSWWEYE"/>
<feature type="region of interest" description="Disordered" evidence="1">
    <location>
        <begin position="163"/>
        <end position="195"/>
    </location>
</feature>
<dbReference type="AlphaFoldDB" id="G9NAQ5"/>
<feature type="compositionally biased region" description="Basic and acidic residues" evidence="1">
    <location>
        <begin position="490"/>
        <end position="500"/>
    </location>
</feature>